<keyword evidence="4 11" id="KW-0235">DNA replication</keyword>
<dbReference type="NCBIfam" id="NF004046">
    <property type="entry name" value="PRK05563.1"/>
    <property type="match status" value="1"/>
</dbReference>
<evidence type="ECO:0000256" key="1">
    <source>
        <dbReference type="ARBA" id="ARBA00006360"/>
    </source>
</evidence>
<keyword evidence="6 11" id="KW-0547">Nucleotide-binding</keyword>
<keyword evidence="5" id="KW-0479">Metal-binding</keyword>
<keyword evidence="2 11" id="KW-0808">Transferase</keyword>
<dbReference type="InterPro" id="IPR022754">
    <property type="entry name" value="DNA_pol_III_gamma-3"/>
</dbReference>
<sequence length="652" mass="70192">MSYQVLARKWRPKRFADLVGQEHVVRALSNALKEARLHHAYLLTGTRGVGKTTIARILAKSLNCETGTTADPCGECSACRQIDSGRFVDLLEIDAASNTGIDNIREVLENAQYAPTMGRFKVYIIDEVHMLSKSAFNAMLKTLEEPPAHVKFILATTDPQKVPVTVLSRCLQFSLRNMTPQQVSSHLAHMLEVEQIAYEPAALALLGRAAAGSMRDAQSLLDQAIAYGLGEVKEDGVRAMLGAVDRRYLFTLLQALSVADGAALMAEADNLAERGISFDSALTELAVLLQQLALAQTVPAALAADEPERDTLFALADAIAPQDVQLYYQIAIHGRKDLALAPDEHAGFNMTLLRMLAFHPVNAPAEAAAPPRPAAAPQARPGAVASAAAPVERGMSPAARALQAAGLASQTQAKSAPRAASEENAPAAEPEPEPAPRPQPPAAQLRPALAPTPAPEPAAEAVAPRQSAVVAVPQAVPAVEADAEEDDERDEDEIDDMPWQADDGEAIPDYAQAPPLDDEPVNYQFDGDWQALVVDLGGKLGAARMLAHNAVLKGWSQQRLELAVPESFRHMSGRDYQDKLKAALCERFGHAVELTVTVEELGMETPAMVDARQRQEQLAIARECMKNDPVVQQMVREMGATLIIETIQPVQE</sequence>
<dbReference type="InterPro" id="IPR038249">
    <property type="entry name" value="PolIII_tau_V_sf"/>
</dbReference>
<evidence type="ECO:0000256" key="12">
    <source>
        <dbReference type="SAM" id="MobiDB-lite"/>
    </source>
</evidence>
<feature type="compositionally biased region" description="Low complexity" evidence="12">
    <location>
        <begin position="366"/>
        <end position="390"/>
    </location>
</feature>
<dbReference type="FunFam" id="1.20.272.10:FF:000003">
    <property type="entry name" value="DNA polymerase III subunit gamma/tau"/>
    <property type="match status" value="1"/>
</dbReference>
<comment type="similarity">
    <text evidence="1 11">Belongs to the DnaX/STICHEL family.</text>
</comment>
<feature type="compositionally biased region" description="Low complexity" evidence="12">
    <location>
        <begin position="457"/>
        <end position="480"/>
    </location>
</feature>
<evidence type="ECO:0000256" key="4">
    <source>
        <dbReference type="ARBA" id="ARBA00022705"/>
    </source>
</evidence>
<dbReference type="PANTHER" id="PTHR11669:SF0">
    <property type="entry name" value="PROTEIN STICHEL-LIKE 2"/>
    <property type="match status" value="1"/>
</dbReference>
<dbReference type="AlphaFoldDB" id="A0A1S1X4T0"/>
<accession>A0A1S1X4T0</accession>
<evidence type="ECO:0000256" key="3">
    <source>
        <dbReference type="ARBA" id="ARBA00022695"/>
    </source>
</evidence>
<evidence type="ECO:0000256" key="10">
    <source>
        <dbReference type="ARBA" id="ARBA00049244"/>
    </source>
</evidence>
<comment type="subunit">
    <text evidence="11">DNA polymerase III contains a core (composed of alpha, epsilon and theta chains) that associates with a tau subunit. This core dimerizes to form the POLIII' complex. PolIII' associates with the gamma complex (composed of gamma, delta, delta', psi and chi chains) and with the beta chain to form the complete DNA polymerase III complex.</text>
</comment>
<comment type="catalytic activity">
    <reaction evidence="10 11">
        <text>DNA(n) + a 2'-deoxyribonucleoside 5'-triphosphate = DNA(n+1) + diphosphate</text>
        <dbReference type="Rhea" id="RHEA:22508"/>
        <dbReference type="Rhea" id="RHEA-COMP:17339"/>
        <dbReference type="Rhea" id="RHEA-COMP:17340"/>
        <dbReference type="ChEBI" id="CHEBI:33019"/>
        <dbReference type="ChEBI" id="CHEBI:61560"/>
        <dbReference type="ChEBI" id="CHEBI:173112"/>
        <dbReference type="EC" id="2.7.7.7"/>
    </reaction>
</comment>
<dbReference type="InterPro" id="IPR021029">
    <property type="entry name" value="DNA_pol_III_tau_dom-5"/>
</dbReference>
<dbReference type="GO" id="GO:0046872">
    <property type="term" value="F:metal ion binding"/>
    <property type="evidence" value="ECO:0007669"/>
    <property type="project" value="UniProtKB-KW"/>
</dbReference>
<dbReference type="Gene3D" id="3.40.50.300">
    <property type="entry name" value="P-loop containing nucleotide triphosphate hydrolases"/>
    <property type="match status" value="1"/>
</dbReference>
<dbReference type="CDD" id="cd00009">
    <property type="entry name" value="AAA"/>
    <property type="match status" value="1"/>
</dbReference>
<comment type="caution">
    <text evidence="14">The sequence shown here is derived from an EMBL/GenBank/DDBJ whole genome shotgun (WGS) entry which is preliminary data.</text>
</comment>
<proteinExistence type="inferred from homology"/>
<evidence type="ECO:0000256" key="8">
    <source>
        <dbReference type="ARBA" id="ARBA00022840"/>
    </source>
</evidence>
<dbReference type="STRING" id="1903179.BI347_13610"/>
<evidence type="ECO:0000256" key="6">
    <source>
        <dbReference type="ARBA" id="ARBA00022741"/>
    </source>
</evidence>
<dbReference type="OrthoDB" id="9810148at2"/>
<dbReference type="Pfam" id="PF22608">
    <property type="entry name" value="DNAX_ATPase_lid"/>
    <property type="match status" value="1"/>
</dbReference>
<feature type="domain" description="AAA+ ATPase" evidence="13">
    <location>
        <begin position="37"/>
        <end position="179"/>
    </location>
</feature>
<dbReference type="SMART" id="SM00382">
    <property type="entry name" value="AAA"/>
    <property type="match status" value="1"/>
</dbReference>
<dbReference type="InterPro" id="IPR012763">
    <property type="entry name" value="DNA_pol_III_sug/sutau_N"/>
</dbReference>
<dbReference type="GO" id="GO:0006261">
    <property type="term" value="P:DNA-templated DNA replication"/>
    <property type="evidence" value="ECO:0007669"/>
    <property type="project" value="TreeGrafter"/>
</dbReference>
<dbReference type="Gene3D" id="1.10.8.60">
    <property type="match status" value="1"/>
</dbReference>
<gene>
    <name evidence="11" type="primary">dnaX</name>
    <name evidence="14" type="ORF">BI347_13610</name>
</gene>
<dbReference type="GO" id="GO:0003677">
    <property type="term" value="F:DNA binding"/>
    <property type="evidence" value="ECO:0007669"/>
    <property type="project" value="InterPro"/>
</dbReference>
<dbReference type="SUPFAM" id="SSF48019">
    <property type="entry name" value="post-AAA+ oligomerization domain-like"/>
    <property type="match status" value="1"/>
</dbReference>
<dbReference type="GO" id="GO:0005524">
    <property type="term" value="F:ATP binding"/>
    <property type="evidence" value="ECO:0007669"/>
    <property type="project" value="UniProtKB-KW"/>
</dbReference>
<dbReference type="FunFam" id="3.40.50.300:FF:000014">
    <property type="entry name" value="DNA polymerase III subunit gamma/tau"/>
    <property type="match status" value="1"/>
</dbReference>
<keyword evidence="8 11" id="KW-0067">ATP-binding</keyword>
<feature type="compositionally biased region" description="Low complexity" evidence="12">
    <location>
        <begin position="416"/>
        <end position="428"/>
    </location>
</feature>
<dbReference type="EMBL" id="MKCS01000001">
    <property type="protein sequence ID" value="OHX14425.1"/>
    <property type="molecule type" value="Genomic_DNA"/>
</dbReference>
<feature type="compositionally biased region" description="Low complexity" evidence="12">
    <location>
        <begin position="398"/>
        <end position="408"/>
    </location>
</feature>
<dbReference type="Proteomes" id="UP000180088">
    <property type="component" value="Unassembled WGS sequence"/>
</dbReference>
<evidence type="ECO:0000313" key="15">
    <source>
        <dbReference type="Proteomes" id="UP000180088"/>
    </source>
</evidence>
<protein>
    <recommendedName>
        <fullName evidence="11">DNA polymerase III subunit gamma/tau</fullName>
        <ecNumber evidence="11">2.7.7.7</ecNumber>
    </recommendedName>
</protein>
<evidence type="ECO:0000256" key="11">
    <source>
        <dbReference type="RuleBase" id="RU364063"/>
    </source>
</evidence>
<feature type="region of interest" description="Disordered" evidence="12">
    <location>
        <begin position="366"/>
        <end position="500"/>
    </location>
</feature>
<dbReference type="NCBIfam" id="TIGR02397">
    <property type="entry name" value="dnaX_nterm"/>
    <property type="match status" value="1"/>
</dbReference>
<dbReference type="InterPro" id="IPR008921">
    <property type="entry name" value="DNA_pol3_clamp-load_cplx_C"/>
</dbReference>
<dbReference type="PANTHER" id="PTHR11669">
    <property type="entry name" value="REPLICATION FACTOR C / DNA POLYMERASE III GAMMA-TAU SUBUNIT"/>
    <property type="match status" value="1"/>
</dbReference>
<dbReference type="InterPro" id="IPR045085">
    <property type="entry name" value="HLD_clamp_pol_III_gamma_tau"/>
</dbReference>
<evidence type="ECO:0000256" key="9">
    <source>
        <dbReference type="ARBA" id="ARBA00022932"/>
    </source>
</evidence>
<reference evidence="14 15" key="1">
    <citation type="submission" date="2016-09" db="EMBL/GenBank/DDBJ databases">
        <title>Chromobacterium muskegensis sp. nov., an insecticidal bacterium isolated from Sphagnum bogs.</title>
        <authorList>
            <person name="Sparks M.E."/>
            <person name="Blackburn M.B."/>
            <person name="Gundersen-Rindal D.E."/>
            <person name="Mitchell A."/>
            <person name="Farrar R."/>
            <person name="Kuhar D."/>
        </authorList>
    </citation>
    <scope>NUCLEOTIDE SEQUENCE [LARGE SCALE GENOMIC DNA]</scope>
    <source>
        <strain evidence="14 15">37-2</strain>
    </source>
</reference>
<dbReference type="Gene3D" id="3.30.300.150">
    <property type="entry name" value="DNA polymerase III, tau subunit, domain V"/>
    <property type="match status" value="1"/>
</dbReference>
<evidence type="ECO:0000256" key="2">
    <source>
        <dbReference type="ARBA" id="ARBA00022679"/>
    </source>
</evidence>
<dbReference type="SUPFAM" id="SSF52540">
    <property type="entry name" value="P-loop containing nucleoside triphosphate hydrolases"/>
    <property type="match status" value="1"/>
</dbReference>
<evidence type="ECO:0000256" key="5">
    <source>
        <dbReference type="ARBA" id="ARBA00022723"/>
    </source>
</evidence>
<keyword evidence="9 11" id="KW-0239">DNA-directed DNA polymerase</keyword>
<dbReference type="InterPro" id="IPR027417">
    <property type="entry name" value="P-loop_NTPase"/>
</dbReference>
<dbReference type="InterPro" id="IPR003593">
    <property type="entry name" value="AAA+_ATPase"/>
</dbReference>
<dbReference type="GO" id="GO:0009360">
    <property type="term" value="C:DNA polymerase III complex"/>
    <property type="evidence" value="ECO:0007669"/>
    <property type="project" value="InterPro"/>
</dbReference>
<organism evidence="14 15">
    <name type="scientific">Chromobacterium sphagni</name>
    <dbReference type="NCBI Taxonomy" id="1903179"/>
    <lineage>
        <taxon>Bacteria</taxon>
        <taxon>Pseudomonadati</taxon>
        <taxon>Pseudomonadota</taxon>
        <taxon>Betaproteobacteria</taxon>
        <taxon>Neisseriales</taxon>
        <taxon>Chromobacteriaceae</taxon>
        <taxon>Chromobacterium</taxon>
    </lineage>
</organism>
<dbReference type="RefSeq" id="WP_071116089.1">
    <property type="nucleotide sequence ID" value="NZ_MKCS01000001.1"/>
</dbReference>
<dbReference type="FunFam" id="1.10.8.60:FF:000013">
    <property type="entry name" value="DNA polymerase III subunit gamma/tau"/>
    <property type="match status" value="1"/>
</dbReference>
<dbReference type="GO" id="GO:0003887">
    <property type="term" value="F:DNA-directed DNA polymerase activity"/>
    <property type="evidence" value="ECO:0007669"/>
    <property type="project" value="UniProtKB-KW"/>
</dbReference>
<dbReference type="Pfam" id="PF13177">
    <property type="entry name" value="DNA_pol3_delta2"/>
    <property type="match status" value="1"/>
</dbReference>
<keyword evidence="7" id="KW-0862">Zinc</keyword>
<feature type="compositionally biased region" description="Acidic residues" evidence="12">
    <location>
        <begin position="481"/>
        <end position="500"/>
    </location>
</feature>
<keyword evidence="3 11" id="KW-0548">Nucleotidyltransferase</keyword>
<dbReference type="InterPro" id="IPR050238">
    <property type="entry name" value="DNA_Rep/Repair_Clamp_Loader"/>
</dbReference>
<dbReference type="EC" id="2.7.7.7" evidence="11"/>
<dbReference type="Pfam" id="PF12170">
    <property type="entry name" value="DNA_pol3_tau_5"/>
    <property type="match status" value="1"/>
</dbReference>
<evidence type="ECO:0000259" key="13">
    <source>
        <dbReference type="SMART" id="SM00382"/>
    </source>
</evidence>
<dbReference type="NCBIfam" id="NF005942">
    <property type="entry name" value="PRK07994.1"/>
    <property type="match status" value="1"/>
</dbReference>
<evidence type="ECO:0000313" key="14">
    <source>
        <dbReference type="EMBL" id="OHX14425.1"/>
    </source>
</evidence>
<evidence type="ECO:0000256" key="7">
    <source>
        <dbReference type="ARBA" id="ARBA00022833"/>
    </source>
</evidence>
<dbReference type="Pfam" id="PF12169">
    <property type="entry name" value="DNA_pol3_gamma3"/>
    <property type="match status" value="1"/>
</dbReference>
<name>A0A1S1X4T0_9NEIS</name>
<dbReference type="Gene3D" id="1.20.272.10">
    <property type="match status" value="1"/>
</dbReference>
<comment type="function">
    <text evidence="11">DNA polymerase III is a complex, multichain enzyme responsible for most of the replicative synthesis in bacteria. This DNA polymerase also exhibits 3' to 5' exonuclease activity.</text>
</comment>